<dbReference type="SUPFAM" id="SSF52540">
    <property type="entry name" value="P-loop containing nucleoside triphosphate hydrolases"/>
    <property type="match status" value="1"/>
</dbReference>
<keyword evidence="2" id="KW-0813">Transport</keyword>
<proteinExistence type="inferred from homology"/>
<dbReference type="PANTHER" id="PTHR43335">
    <property type="entry name" value="ABC TRANSPORTER, ATP-BINDING PROTEIN"/>
    <property type="match status" value="1"/>
</dbReference>
<evidence type="ECO:0000313" key="5">
    <source>
        <dbReference type="Proteomes" id="UP001180845"/>
    </source>
</evidence>
<dbReference type="RefSeq" id="WP_310276469.1">
    <property type="nucleotide sequence ID" value="NZ_JAVDXW010000001.1"/>
</dbReference>
<accession>A0AAE4CMU9</accession>
<evidence type="ECO:0000256" key="2">
    <source>
        <dbReference type="ARBA" id="ARBA00022448"/>
    </source>
</evidence>
<dbReference type="Gene3D" id="3.40.50.300">
    <property type="entry name" value="P-loop containing nucleotide triphosphate hydrolases"/>
    <property type="match status" value="1"/>
</dbReference>
<protein>
    <submittedName>
        <fullName evidence="4">ABC-type multidrug transport system ATPase subunit</fullName>
    </submittedName>
</protein>
<dbReference type="InterPro" id="IPR003439">
    <property type="entry name" value="ABC_transporter-like_ATP-bd"/>
</dbReference>
<dbReference type="GO" id="GO:0005524">
    <property type="term" value="F:ATP binding"/>
    <property type="evidence" value="ECO:0007669"/>
    <property type="project" value="InterPro"/>
</dbReference>
<evidence type="ECO:0000256" key="1">
    <source>
        <dbReference type="ARBA" id="ARBA00005417"/>
    </source>
</evidence>
<sequence length="69" mass="7355">MGDVSELLVEATGLTKRCGRRHAIDNVALQVRRGEVYGFLGPNGAGKTTTLRILLGLIRPTSGWPTCGC</sequence>
<dbReference type="EMBL" id="JAVDXW010000001">
    <property type="protein sequence ID" value="MDR7303805.1"/>
    <property type="molecule type" value="Genomic_DNA"/>
</dbReference>
<dbReference type="AlphaFoldDB" id="A0AAE4CMU9"/>
<comment type="caution">
    <text evidence="4">The sequence shown here is derived from an EMBL/GenBank/DDBJ whole genome shotgun (WGS) entry which is preliminary data.</text>
</comment>
<name>A0AAE4CMU9_9ACTN</name>
<evidence type="ECO:0000313" key="4">
    <source>
        <dbReference type="EMBL" id="MDR7303805.1"/>
    </source>
</evidence>
<dbReference type="GO" id="GO:0016887">
    <property type="term" value="F:ATP hydrolysis activity"/>
    <property type="evidence" value="ECO:0007669"/>
    <property type="project" value="InterPro"/>
</dbReference>
<keyword evidence="5" id="KW-1185">Reference proteome</keyword>
<dbReference type="InterPro" id="IPR027417">
    <property type="entry name" value="P-loop_NTPase"/>
</dbReference>
<dbReference type="Pfam" id="PF00005">
    <property type="entry name" value="ABC_tran"/>
    <property type="match status" value="1"/>
</dbReference>
<feature type="domain" description="ABC transporter" evidence="3">
    <location>
        <begin position="25"/>
        <end position="63"/>
    </location>
</feature>
<organism evidence="4 5">
    <name type="scientific">Haloactinomyces albus</name>
    <dbReference type="NCBI Taxonomy" id="1352928"/>
    <lineage>
        <taxon>Bacteria</taxon>
        <taxon>Bacillati</taxon>
        <taxon>Actinomycetota</taxon>
        <taxon>Actinomycetes</taxon>
        <taxon>Actinopolysporales</taxon>
        <taxon>Actinopolysporaceae</taxon>
        <taxon>Haloactinomyces</taxon>
    </lineage>
</organism>
<dbReference type="PANTHER" id="PTHR43335:SF4">
    <property type="entry name" value="ABC TRANSPORTER, ATP-BINDING PROTEIN"/>
    <property type="match status" value="1"/>
</dbReference>
<gene>
    <name evidence="4" type="ORF">JOF55_003986</name>
</gene>
<dbReference type="Proteomes" id="UP001180845">
    <property type="component" value="Unassembled WGS sequence"/>
</dbReference>
<reference evidence="4" key="1">
    <citation type="submission" date="2023-07" db="EMBL/GenBank/DDBJ databases">
        <title>Sequencing the genomes of 1000 actinobacteria strains.</title>
        <authorList>
            <person name="Klenk H.-P."/>
        </authorList>
    </citation>
    <scope>NUCLEOTIDE SEQUENCE</scope>
    <source>
        <strain evidence="4">DSM 45977</strain>
    </source>
</reference>
<evidence type="ECO:0000259" key="3">
    <source>
        <dbReference type="Pfam" id="PF00005"/>
    </source>
</evidence>
<comment type="similarity">
    <text evidence="1">Belongs to the ABC transporter superfamily.</text>
</comment>